<feature type="domain" description="HD" evidence="1">
    <location>
        <begin position="370"/>
        <end position="492"/>
    </location>
</feature>
<dbReference type="InterPro" id="IPR037522">
    <property type="entry name" value="HD_GYP_dom"/>
</dbReference>
<dbReference type="Gene3D" id="3.30.450.40">
    <property type="match status" value="2"/>
</dbReference>
<feature type="domain" description="HD-GYP" evidence="2">
    <location>
        <begin position="348"/>
        <end position="543"/>
    </location>
</feature>
<dbReference type="PROSITE" id="PS51832">
    <property type="entry name" value="HD_GYP"/>
    <property type="match status" value="1"/>
</dbReference>
<dbReference type="AlphaFoldDB" id="A0A0C1QXQ7"/>
<dbReference type="InterPro" id="IPR006675">
    <property type="entry name" value="HDIG_dom"/>
</dbReference>
<protein>
    <submittedName>
        <fullName evidence="3">Metal-dependent phosphohydrolase</fullName>
    </submittedName>
</protein>
<dbReference type="PROSITE" id="PS51831">
    <property type="entry name" value="HD"/>
    <property type="match status" value="1"/>
</dbReference>
<keyword evidence="3" id="KW-0378">Hydrolase</keyword>
<keyword evidence="4" id="KW-1185">Reference proteome</keyword>
<dbReference type="Pfam" id="PF13185">
    <property type="entry name" value="GAF_2"/>
    <property type="match status" value="1"/>
</dbReference>
<dbReference type="EMBL" id="JXBL01000001">
    <property type="protein sequence ID" value="KIE42916.1"/>
    <property type="molecule type" value="Genomic_DNA"/>
</dbReference>
<dbReference type="Pfam" id="PF13487">
    <property type="entry name" value="HD_5"/>
    <property type="match status" value="1"/>
</dbReference>
<dbReference type="PANTHER" id="PTHR43155:SF2">
    <property type="entry name" value="CYCLIC DI-GMP PHOSPHODIESTERASE PA4108"/>
    <property type="match status" value="1"/>
</dbReference>
<dbReference type="InterPro" id="IPR006674">
    <property type="entry name" value="HD_domain"/>
</dbReference>
<dbReference type="SMART" id="SM00065">
    <property type="entry name" value="GAF"/>
    <property type="match status" value="2"/>
</dbReference>
<dbReference type="NCBIfam" id="TIGR00277">
    <property type="entry name" value="HDIG"/>
    <property type="match status" value="1"/>
</dbReference>
<dbReference type="Proteomes" id="UP000031433">
    <property type="component" value="Unassembled WGS sequence"/>
</dbReference>
<dbReference type="PANTHER" id="PTHR43155">
    <property type="entry name" value="CYCLIC DI-GMP PHOSPHODIESTERASE PA4108-RELATED"/>
    <property type="match status" value="1"/>
</dbReference>
<sequence>MTGTYTELLEGSERLSGLADVDEVIKALSRLLRKLVKTRWIAVYFFDRERRDFAPARSTGLPARFVPVFREMPLAPDKIPLLKGMLRKRQHLMLTDPGSSDLLTPKLRKLLRNLCVLAVPMVVRTQVIGAVVMARTRELPPFSAAETAIIRDLVSHAALVVSHMQLFDESLDMALDLAGRIDVILTIDEINKAISSSLSRERIMETAMTQVERITGCELVAILQAEGGGLTVMSSHASGLEIPAPLRPGAPLSLAGCTAWTAFRTGRSASIADLADARKPGTVSRTLLTAGIRSLLAIPLMSRDQVKGVLLLGDTEPGTFARGETFTIEKIASQMAVALENARLYEDMRSLFFNTVSSLANAIDAKSPWTKGHSERVMHISTRIAKEMGLSEQDVERIRLGGLLHDIGKIGVIEALLEKPALLSEDEFPPMRLHPEKGVAILAPIDQLKEVLPIILYHHERLDGSGYPEGLTGDHIPLGARIVAVADSFDAMVSERPYKQACTLPEALEELRAGAGSQFDPAVVECFGRYVKRVMGRGGGTTPGALWEVA</sequence>
<comment type="caution">
    <text evidence="3">The sequence shown here is derived from an EMBL/GenBank/DDBJ whole genome shotgun (WGS) entry which is preliminary data.</text>
</comment>
<evidence type="ECO:0000313" key="3">
    <source>
        <dbReference type="EMBL" id="KIE42916.1"/>
    </source>
</evidence>
<dbReference type="CDD" id="cd00077">
    <property type="entry name" value="HDc"/>
    <property type="match status" value="1"/>
</dbReference>
<dbReference type="InterPro" id="IPR003018">
    <property type="entry name" value="GAF"/>
</dbReference>
<organism evidence="3 4">
    <name type="scientific">Geobacter soli</name>
    <dbReference type="NCBI Taxonomy" id="1510391"/>
    <lineage>
        <taxon>Bacteria</taxon>
        <taxon>Pseudomonadati</taxon>
        <taxon>Thermodesulfobacteriota</taxon>
        <taxon>Desulfuromonadia</taxon>
        <taxon>Geobacterales</taxon>
        <taxon>Geobacteraceae</taxon>
        <taxon>Geobacter</taxon>
    </lineage>
</organism>
<dbReference type="Pfam" id="PF13492">
    <property type="entry name" value="GAF_3"/>
    <property type="match status" value="1"/>
</dbReference>
<dbReference type="InterPro" id="IPR029016">
    <property type="entry name" value="GAF-like_dom_sf"/>
</dbReference>
<evidence type="ECO:0000259" key="2">
    <source>
        <dbReference type="PROSITE" id="PS51832"/>
    </source>
</evidence>
<name>A0A0C1QXQ7_9BACT</name>
<dbReference type="InterPro" id="IPR003607">
    <property type="entry name" value="HD/PDEase_dom"/>
</dbReference>
<dbReference type="SUPFAM" id="SSF109604">
    <property type="entry name" value="HD-domain/PDEase-like"/>
    <property type="match status" value="1"/>
</dbReference>
<evidence type="ECO:0000313" key="4">
    <source>
        <dbReference type="Proteomes" id="UP000031433"/>
    </source>
</evidence>
<dbReference type="Gene3D" id="1.10.3210.10">
    <property type="entry name" value="Hypothetical protein af1432"/>
    <property type="match status" value="1"/>
</dbReference>
<dbReference type="SUPFAM" id="SSF55781">
    <property type="entry name" value="GAF domain-like"/>
    <property type="match status" value="2"/>
</dbReference>
<proteinExistence type="predicted"/>
<dbReference type="RefSeq" id="WP_039645916.1">
    <property type="nucleotide sequence ID" value="NZ_JXBL01000001.1"/>
</dbReference>
<dbReference type="SMART" id="SM00471">
    <property type="entry name" value="HDc"/>
    <property type="match status" value="1"/>
</dbReference>
<gene>
    <name evidence="3" type="ORF">SE37_09870</name>
</gene>
<evidence type="ECO:0000259" key="1">
    <source>
        <dbReference type="PROSITE" id="PS51831"/>
    </source>
</evidence>
<accession>A0A0C1QXQ7</accession>
<dbReference type="GO" id="GO:0016787">
    <property type="term" value="F:hydrolase activity"/>
    <property type="evidence" value="ECO:0007669"/>
    <property type="project" value="UniProtKB-KW"/>
</dbReference>
<reference evidence="3 4" key="1">
    <citation type="submission" date="2015-01" db="EMBL/GenBank/DDBJ databases">
        <title>Genome sequence of the anaerobic bacterium Geobacter soli GSS01, a dissimilatory Fe(III) reducer from soil.</title>
        <authorList>
            <person name="Yang G."/>
            <person name="Zhou S."/>
        </authorList>
    </citation>
    <scope>NUCLEOTIDE SEQUENCE [LARGE SCALE GENOMIC DNA]</scope>
    <source>
        <strain evidence="3 4">GSS01</strain>
    </source>
</reference>